<proteinExistence type="predicted"/>
<feature type="coiled-coil region" evidence="1">
    <location>
        <begin position="2"/>
        <end position="54"/>
    </location>
</feature>
<dbReference type="AlphaFoldDB" id="A0A0A1YLE0"/>
<organism evidence="2 3">
    <name type="scientific">Pseudomonas taeanensis MS-3</name>
    <dbReference type="NCBI Taxonomy" id="1395571"/>
    <lineage>
        <taxon>Bacteria</taxon>
        <taxon>Pseudomonadati</taxon>
        <taxon>Pseudomonadota</taxon>
        <taxon>Gammaproteobacteria</taxon>
        <taxon>Pseudomonadales</taxon>
        <taxon>Pseudomonadaceae</taxon>
        <taxon>Pseudomonas</taxon>
    </lineage>
</organism>
<dbReference type="STRING" id="1395571.TMS3_0113615"/>
<evidence type="ECO:0000313" key="3">
    <source>
        <dbReference type="Proteomes" id="UP000030063"/>
    </source>
</evidence>
<keyword evidence="3" id="KW-1185">Reference proteome</keyword>
<comment type="caution">
    <text evidence="2">The sequence shown here is derived from an EMBL/GenBank/DDBJ whole genome shotgun (WGS) entry which is preliminary data.</text>
</comment>
<protein>
    <submittedName>
        <fullName evidence="2">Uncharacterized protein</fullName>
    </submittedName>
</protein>
<name>A0A0A1YLE0_9PSED</name>
<dbReference type="RefSeq" id="WP_025165765.1">
    <property type="nucleotide sequence ID" value="NZ_AWSQ01000003.1"/>
</dbReference>
<dbReference type="OrthoDB" id="7023772at2"/>
<accession>A0A0A1YLE0</accession>
<gene>
    <name evidence="2" type="ORF">TMS3_0113615</name>
</gene>
<dbReference type="eggNOG" id="ENOG50337CB">
    <property type="taxonomic scope" value="Bacteria"/>
</dbReference>
<evidence type="ECO:0000313" key="2">
    <source>
        <dbReference type="EMBL" id="KFX69459.1"/>
    </source>
</evidence>
<dbReference type="EMBL" id="AWSQ01000003">
    <property type="protein sequence ID" value="KFX69459.1"/>
    <property type="molecule type" value="Genomic_DNA"/>
</dbReference>
<evidence type="ECO:0000256" key="1">
    <source>
        <dbReference type="SAM" id="Coils"/>
    </source>
</evidence>
<reference evidence="2 3" key="1">
    <citation type="journal article" date="2014" name="Genome Announc.">
        <title>Draft Genome Sequence of Petroleum Oil-Degrading Marine Bacterium Pseudomonas taeanensis Strain MS-3, Isolated from a Crude Oil-Contaminated Seashore.</title>
        <authorList>
            <person name="Lee S.Y."/>
            <person name="Kim S.H."/>
            <person name="Lee D.G."/>
            <person name="Shin S."/>
            <person name="Yun S.H."/>
            <person name="Choi C.W."/>
            <person name="Chung Y.H."/>
            <person name="Choi J.S."/>
            <person name="Kahng H.Y."/>
            <person name="Kim S.I."/>
        </authorList>
    </citation>
    <scope>NUCLEOTIDE SEQUENCE [LARGE SCALE GENOMIC DNA]</scope>
    <source>
        <strain evidence="2 3">MS-3</strain>
    </source>
</reference>
<keyword evidence="1" id="KW-0175">Coiled coil</keyword>
<sequence length="82" mass="8814">MLENSLTQLEQLVAELARQNQALQSTNEQLSAELAQVKDENESLQLNALEQEEQQGATLARIQALVELATAGGKVHASQASA</sequence>
<dbReference type="Proteomes" id="UP000030063">
    <property type="component" value="Unassembled WGS sequence"/>
</dbReference>